<evidence type="ECO:0008006" key="4">
    <source>
        <dbReference type="Google" id="ProtNLM"/>
    </source>
</evidence>
<accession>A0AA88AQG4</accession>
<proteinExistence type="predicted"/>
<dbReference type="PANTHER" id="PTHR12398:SF20">
    <property type="entry name" value="PROTEIN PHOSPHATASE 1 REGULATORY INHIBITOR SUBUNIT 2"/>
    <property type="match status" value="1"/>
</dbReference>
<feature type="compositionally biased region" description="Acidic residues" evidence="1">
    <location>
        <begin position="203"/>
        <end position="212"/>
    </location>
</feature>
<feature type="compositionally biased region" description="Acidic residues" evidence="1">
    <location>
        <begin position="160"/>
        <end position="173"/>
    </location>
</feature>
<feature type="region of interest" description="Disordered" evidence="1">
    <location>
        <begin position="142"/>
        <end position="177"/>
    </location>
</feature>
<gene>
    <name evidence="2" type="ORF">TIFTF001_013814</name>
</gene>
<dbReference type="GO" id="GO:0004864">
    <property type="term" value="F:protein phosphatase inhibitor activity"/>
    <property type="evidence" value="ECO:0007669"/>
    <property type="project" value="InterPro"/>
</dbReference>
<feature type="compositionally biased region" description="Polar residues" evidence="1">
    <location>
        <begin position="240"/>
        <end position="252"/>
    </location>
</feature>
<evidence type="ECO:0000313" key="3">
    <source>
        <dbReference type="Proteomes" id="UP001187192"/>
    </source>
</evidence>
<keyword evidence="3" id="KW-1185">Reference proteome</keyword>
<feature type="region of interest" description="Disordered" evidence="1">
    <location>
        <begin position="196"/>
        <end position="252"/>
    </location>
</feature>
<dbReference type="PANTHER" id="PTHR12398">
    <property type="entry name" value="PROTEIN PHOSPHATASE INHIBITOR"/>
    <property type="match status" value="1"/>
</dbReference>
<dbReference type="GO" id="GO:0009966">
    <property type="term" value="P:regulation of signal transduction"/>
    <property type="evidence" value="ECO:0007669"/>
    <property type="project" value="InterPro"/>
</dbReference>
<dbReference type="EMBL" id="BTGU01000018">
    <property type="protein sequence ID" value="GMN44631.1"/>
    <property type="molecule type" value="Genomic_DNA"/>
</dbReference>
<dbReference type="AlphaFoldDB" id="A0AA88AQG4"/>
<comment type="caution">
    <text evidence="2">The sequence shown here is derived from an EMBL/GenBank/DDBJ whole genome shotgun (WGS) entry which is preliminary data.</text>
</comment>
<organism evidence="2 3">
    <name type="scientific">Ficus carica</name>
    <name type="common">Common fig</name>
    <dbReference type="NCBI Taxonomy" id="3494"/>
    <lineage>
        <taxon>Eukaryota</taxon>
        <taxon>Viridiplantae</taxon>
        <taxon>Streptophyta</taxon>
        <taxon>Embryophyta</taxon>
        <taxon>Tracheophyta</taxon>
        <taxon>Spermatophyta</taxon>
        <taxon>Magnoliopsida</taxon>
        <taxon>eudicotyledons</taxon>
        <taxon>Gunneridae</taxon>
        <taxon>Pentapetalae</taxon>
        <taxon>rosids</taxon>
        <taxon>fabids</taxon>
        <taxon>Rosales</taxon>
        <taxon>Moraceae</taxon>
        <taxon>Ficeae</taxon>
        <taxon>Ficus</taxon>
    </lineage>
</organism>
<dbReference type="Proteomes" id="UP001187192">
    <property type="component" value="Unassembled WGS sequence"/>
</dbReference>
<sequence length="252" mass="28610">MCGEKRGRRDMLQLQKYKNLSTMHETNLRVYEKDKIVQTHKGGVKSQPFARCAFVVRRDCLSRENEPLFSKSERNRGRVQWDEANLGEIEANKPVRQKITEPKTPYHPMIDDDESLSPIRGCFDDCIDEAINAEAIRSALNDVASSSRKNAQRSGGWTSSDDEADTMEQDDEDKSSVSFRELRKAHYDEFWKVKEHRRKGSFMEDEDEDDEVDKQGRSDSSSSLTAGVKDIDIEGGCTGLPQNSSRPPSNGV</sequence>
<name>A0AA88AQG4_FICCA</name>
<dbReference type="InterPro" id="IPR007062">
    <property type="entry name" value="PPI-2"/>
</dbReference>
<dbReference type="Pfam" id="PF04979">
    <property type="entry name" value="IPP-2"/>
    <property type="match status" value="1"/>
</dbReference>
<protein>
    <recommendedName>
        <fullName evidence="4">Protein phosphatase inhibitor 2</fullName>
    </recommendedName>
</protein>
<feature type="compositionally biased region" description="Polar residues" evidence="1">
    <location>
        <begin position="143"/>
        <end position="159"/>
    </location>
</feature>
<evidence type="ECO:0000313" key="2">
    <source>
        <dbReference type="EMBL" id="GMN44631.1"/>
    </source>
</evidence>
<reference evidence="2" key="1">
    <citation type="submission" date="2023-07" db="EMBL/GenBank/DDBJ databases">
        <title>draft genome sequence of fig (Ficus carica).</title>
        <authorList>
            <person name="Takahashi T."/>
            <person name="Nishimura K."/>
        </authorList>
    </citation>
    <scope>NUCLEOTIDE SEQUENCE</scope>
</reference>
<evidence type="ECO:0000256" key="1">
    <source>
        <dbReference type="SAM" id="MobiDB-lite"/>
    </source>
</evidence>